<dbReference type="RefSeq" id="WP_133344611.1">
    <property type="nucleotide sequence ID" value="NZ_SMZO01000089.1"/>
</dbReference>
<name>A0A4R6ANI0_9RHOB</name>
<dbReference type="InterPro" id="IPR006016">
    <property type="entry name" value="UspA"/>
</dbReference>
<dbReference type="CDD" id="cd00293">
    <property type="entry name" value="USP-like"/>
    <property type="match status" value="1"/>
</dbReference>
<gene>
    <name evidence="2" type="ORF">E2L05_19520</name>
</gene>
<dbReference type="SUPFAM" id="SSF52402">
    <property type="entry name" value="Adenine nucleotide alpha hydrolases-like"/>
    <property type="match status" value="1"/>
</dbReference>
<evidence type="ECO:0000259" key="1">
    <source>
        <dbReference type="Pfam" id="PF00582"/>
    </source>
</evidence>
<organism evidence="2 3">
    <name type="scientific">Meridianimarinicoccus aquatilis</name>
    <dbReference type="NCBI Taxonomy" id="2552766"/>
    <lineage>
        <taxon>Bacteria</taxon>
        <taxon>Pseudomonadati</taxon>
        <taxon>Pseudomonadota</taxon>
        <taxon>Alphaproteobacteria</taxon>
        <taxon>Rhodobacterales</taxon>
        <taxon>Paracoccaceae</taxon>
        <taxon>Meridianimarinicoccus</taxon>
    </lineage>
</organism>
<protein>
    <submittedName>
        <fullName evidence="2">Universal stress protein</fullName>
    </submittedName>
</protein>
<dbReference type="Pfam" id="PF00582">
    <property type="entry name" value="Usp"/>
    <property type="match status" value="1"/>
</dbReference>
<accession>A0A4R6ANI0</accession>
<dbReference type="AlphaFoldDB" id="A0A4R6ANI0"/>
<comment type="caution">
    <text evidence="2">The sequence shown here is derived from an EMBL/GenBank/DDBJ whole genome shotgun (WGS) entry which is preliminary data.</text>
</comment>
<keyword evidence="3" id="KW-1185">Reference proteome</keyword>
<sequence length="137" mass="14428">MFTHIMVPVDLTHTDKIARALETAGLLGKTTGAKITYVGVTAETPTGLAHNPQEYAAKLAEFAATQGTAYGVTADARAIASHDPTVDLNDTLLKTADALQADCIVMASHIPNITDHLWPSHGGTVAKRAHASVFVVR</sequence>
<evidence type="ECO:0000313" key="3">
    <source>
        <dbReference type="Proteomes" id="UP000294562"/>
    </source>
</evidence>
<feature type="domain" description="UspA" evidence="1">
    <location>
        <begin position="1"/>
        <end position="137"/>
    </location>
</feature>
<evidence type="ECO:0000313" key="2">
    <source>
        <dbReference type="EMBL" id="TDL83486.1"/>
    </source>
</evidence>
<dbReference type="InterPro" id="IPR014729">
    <property type="entry name" value="Rossmann-like_a/b/a_fold"/>
</dbReference>
<dbReference type="Proteomes" id="UP000294562">
    <property type="component" value="Unassembled WGS sequence"/>
</dbReference>
<dbReference type="OrthoDB" id="9792500at2"/>
<dbReference type="Gene3D" id="3.40.50.620">
    <property type="entry name" value="HUPs"/>
    <property type="match status" value="1"/>
</dbReference>
<proteinExistence type="predicted"/>
<reference evidence="2 3" key="1">
    <citation type="submission" date="2019-03" db="EMBL/GenBank/DDBJ databases">
        <title>Rhodobacteraceae bacterium SM1902, a new member of the family Rhodobacteraceae isolated from Yantai.</title>
        <authorList>
            <person name="Sun Y."/>
        </authorList>
    </citation>
    <scope>NUCLEOTIDE SEQUENCE [LARGE SCALE GENOMIC DNA]</scope>
    <source>
        <strain evidence="2 3">SM1902</strain>
    </source>
</reference>
<dbReference type="EMBL" id="SMZO01000089">
    <property type="protein sequence ID" value="TDL83486.1"/>
    <property type="molecule type" value="Genomic_DNA"/>
</dbReference>